<dbReference type="Proteomes" id="UP000245626">
    <property type="component" value="Unassembled WGS sequence"/>
</dbReference>
<evidence type="ECO:0000313" key="2">
    <source>
        <dbReference type="Proteomes" id="UP000245626"/>
    </source>
</evidence>
<evidence type="ECO:0000313" key="1">
    <source>
        <dbReference type="EMBL" id="PWN52597.1"/>
    </source>
</evidence>
<proteinExistence type="predicted"/>
<name>A0ACD0P3L0_9BASI</name>
<keyword evidence="2" id="KW-1185">Reference proteome</keyword>
<gene>
    <name evidence="1" type="ORF">IE53DRAFT_267035</name>
</gene>
<accession>A0ACD0P3L0</accession>
<reference evidence="1 2" key="1">
    <citation type="journal article" date="2018" name="Mol. Biol. Evol.">
        <title>Broad Genomic Sampling Reveals a Smut Pathogenic Ancestry of the Fungal Clade Ustilaginomycotina.</title>
        <authorList>
            <person name="Kijpornyongpan T."/>
            <person name="Mondo S.J."/>
            <person name="Barry K."/>
            <person name="Sandor L."/>
            <person name="Lee J."/>
            <person name="Lipzen A."/>
            <person name="Pangilinan J."/>
            <person name="LaButti K."/>
            <person name="Hainaut M."/>
            <person name="Henrissat B."/>
            <person name="Grigoriev I.V."/>
            <person name="Spatafora J.W."/>
            <person name="Aime M.C."/>
        </authorList>
    </citation>
    <scope>NUCLEOTIDE SEQUENCE [LARGE SCALE GENOMIC DNA]</scope>
    <source>
        <strain evidence="1 2">SA 807</strain>
    </source>
</reference>
<sequence length="473" mass="53163">MTSWIKDGYNRFSNVYTSFYPPPNQIEPSEGGQEGEEKPPPPLRMGILGASNIAPIAVILPCKSHPGIMVTAVAARDKSKAISYSKKHGIPHVFDDYQSLIQDDGIDVIYNALPNALHHRWTLEAIKARKHVLLEKPSTSNREQTEEVFEAARQANVVVLEAFHYRFHPALHEFAFRLHSVLSPLNPLVSVKSTLKIPGSIPPETDIRFNYDLGGGATMDTGCYTVSSLLYTMRVAAGTWKREKWEDEVEVREARPTYFEPRHAASAAAPHLDRQGHFGVDEAMQATLLVPSARPQKIACLIDTALRTHLFTIPLIGWKVPFLVLPSLLATFKDGTTVEFKNFVAPFLWHSIITTHRGRTAEENKVKPGTRTYSKAYVPGENSGSDEMKRAAKDGHWAAGTGKEWWSTYRYQLEAFVRAVQKVRRDGLQFKDLEKESRGPQADVPVWVDSRESEIVMRCIDSIYEKAGMSRRP</sequence>
<protein>
    <submittedName>
        <fullName evidence="1">Uncharacterized protein</fullName>
    </submittedName>
</protein>
<dbReference type="EMBL" id="KZ819767">
    <property type="protein sequence ID" value="PWN52597.1"/>
    <property type="molecule type" value="Genomic_DNA"/>
</dbReference>
<organism evidence="1 2">
    <name type="scientific">Violaceomyces palustris</name>
    <dbReference type="NCBI Taxonomy" id="1673888"/>
    <lineage>
        <taxon>Eukaryota</taxon>
        <taxon>Fungi</taxon>
        <taxon>Dikarya</taxon>
        <taxon>Basidiomycota</taxon>
        <taxon>Ustilaginomycotina</taxon>
        <taxon>Ustilaginomycetes</taxon>
        <taxon>Violaceomycetales</taxon>
        <taxon>Violaceomycetaceae</taxon>
        <taxon>Violaceomyces</taxon>
    </lineage>
</organism>